<dbReference type="AlphaFoldDB" id="A0AA86VU20"/>
<dbReference type="EMBL" id="OY731404">
    <property type="protein sequence ID" value="CAJ1969739.1"/>
    <property type="molecule type" value="Genomic_DNA"/>
</dbReference>
<gene>
    <name evidence="1" type="ORF">AYBTSS11_LOCUS22417</name>
</gene>
<evidence type="ECO:0000313" key="2">
    <source>
        <dbReference type="Proteomes" id="UP001189624"/>
    </source>
</evidence>
<reference evidence="1" key="1">
    <citation type="submission" date="2023-10" db="EMBL/GenBank/DDBJ databases">
        <authorList>
            <person name="Domelevo Entfellner J.-B."/>
        </authorList>
    </citation>
    <scope>NUCLEOTIDE SEQUENCE</scope>
</reference>
<dbReference type="Gramene" id="rna-AYBTSS11_LOCUS22417">
    <property type="protein sequence ID" value="CAJ1969739.1"/>
    <property type="gene ID" value="gene-AYBTSS11_LOCUS22417"/>
</dbReference>
<accession>A0AA86VU20</accession>
<keyword evidence="2" id="KW-1185">Reference proteome</keyword>
<organism evidence="1 2">
    <name type="scientific">Sphenostylis stenocarpa</name>
    <dbReference type="NCBI Taxonomy" id="92480"/>
    <lineage>
        <taxon>Eukaryota</taxon>
        <taxon>Viridiplantae</taxon>
        <taxon>Streptophyta</taxon>
        <taxon>Embryophyta</taxon>
        <taxon>Tracheophyta</taxon>
        <taxon>Spermatophyta</taxon>
        <taxon>Magnoliopsida</taxon>
        <taxon>eudicotyledons</taxon>
        <taxon>Gunneridae</taxon>
        <taxon>Pentapetalae</taxon>
        <taxon>rosids</taxon>
        <taxon>fabids</taxon>
        <taxon>Fabales</taxon>
        <taxon>Fabaceae</taxon>
        <taxon>Papilionoideae</taxon>
        <taxon>50 kb inversion clade</taxon>
        <taxon>NPAAA clade</taxon>
        <taxon>indigoferoid/millettioid clade</taxon>
        <taxon>Phaseoleae</taxon>
        <taxon>Sphenostylis</taxon>
    </lineage>
</organism>
<evidence type="ECO:0000313" key="1">
    <source>
        <dbReference type="EMBL" id="CAJ1969739.1"/>
    </source>
</evidence>
<sequence length="156" mass="16903">MTHNKYDPTMKKGWENLTIKIGKIQTESNYNVYKNNNQQEGLKGIEKGKKREGVSRVCRGGGTHGGLKAGPAMVVSIATWDPNEALRSIAGLVRRSGGEEKNGKGTTTMVAGGIGIRLRRDSEGIKTGCGEGLVAWPEVGCATWLGLWWFTTIGLR</sequence>
<protein>
    <submittedName>
        <fullName evidence="1">Uncharacterized protein</fullName>
    </submittedName>
</protein>
<name>A0AA86VU20_9FABA</name>
<dbReference type="Proteomes" id="UP001189624">
    <property type="component" value="Chromosome 7"/>
</dbReference>
<proteinExistence type="predicted"/>